<name>A0A0B3SDZ8_9RHOB</name>
<sequence>MTRFITATALATVVATGAFAQSQVETQTIEKYFPNVNVETLTELQVTQLTTIAASGESVSEKRAQMRALLIDVNFEPMEPVDMEVTTGLTEFERSQINLYAPELDVSSLTENEIQRLQTAITSGDNAEIDKVANQIMAN</sequence>
<gene>
    <name evidence="2" type="ORF">OA50_00752</name>
</gene>
<evidence type="ECO:0000313" key="3">
    <source>
        <dbReference type="Proteomes" id="UP000030960"/>
    </source>
</evidence>
<comment type="caution">
    <text evidence="2">The sequence shown here is derived from an EMBL/GenBank/DDBJ whole genome shotgun (WGS) entry which is preliminary data.</text>
</comment>
<evidence type="ECO:0000256" key="1">
    <source>
        <dbReference type="SAM" id="SignalP"/>
    </source>
</evidence>
<keyword evidence="3" id="KW-1185">Reference proteome</keyword>
<dbReference type="OrthoDB" id="7870978at2"/>
<protein>
    <recommendedName>
        <fullName evidence="4">DUF4168 domain-containing protein</fullName>
    </recommendedName>
</protein>
<evidence type="ECO:0008006" key="4">
    <source>
        <dbReference type="Google" id="ProtNLM"/>
    </source>
</evidence>
<accession>A0A0B3SDZ8</accession>
<dbReference type="RefSeq" id="WP_052244268.1">
    <property type="nucleotide sequence ID" value="NZ_JSUQ01000002.1"/>
</dbReference>
<organism evidence="2 3">
    <name type="scientific">Mameliella alba</name>
    <dbReference type="NCBI Taxonomy" id="561184"/>
    <lineage>
        <taxon>Bacteria</taxon>
        <taxon>Pseudomonadati</taxon>
        <taxon>Pseudomonadota</taxon>
        <taxon>Alphaproteobacteria</taxon>
        <taxon>Rhodobacterales</taxon>
        <taxon>Roseobacteraceae</taxon>
        <taxon>Mameliella</taxon>
    </lineage>
</organism>
<feature type="signal peptide" evidence="1">
    <location>
        <begin position="1"/>
        <end position="20"/>
    </location>
</feature>
<dbReference type="EMBL" id="JSUQ01000002">
    <property type="protein sequence ID" value="KHQ54916.1"/>
    <property type="molecule type" value="Genomic_DNA"/>
</dbReference>
<evidence type="ECO:0000313" key="2">
    <source>
        <dbReference type="EMBL" id="KHQ54916.1"/>
    </source>
</evidence>
<dbReference type="Proteomes" id="UP000030960">
    <property type="component" value="Unassembled WGS sequence"/>
</dbReference>
<reference evidence="2 3" key="1">
    <citation type="submission" date="2014-10" db="EMBL/GenBank/DDBJ databases">
        <title>Genome sequence of Ponticoccus sp. strain UMTAT08 isolated from clonal culture of toxic dinoflagellate Alexandrium tamiyavanichii.</title>
        <authorList>
            <person name="Gan H.Y."/>
            <person name="Muhd D.-D."/>
            <person name="Mohd Noor M.E."/>
            <person name="Yeong Y.S."/>
            <person name="Usup G."/>
        </authorList>
    </citation>
    <scope>NUCLEOTIDE SEQUENCE [LARGE SCALE GENOMIC DNA]</scope>
    <source>
        <strain evidence="2 3">UMTAT08</strain>
    </source>
</reference>
<keyword evidence="1" id="KW-0732">Signal</keyword>
<feature type="chain" id="PRO_5002098946" description="DUF4168 domain-containing protein" evidence="1">
    <location>
        <begin position="21"/>
        <end position="139"/>
    </location>
</feature>
<dbReference type="AlphaFoldDB" id="A0A0B3SDZ8"/>
<proteinExistence type="predicted"/>